<evidence type="ECO:0000256" key="2">
    <source>
        <dbReference type="ARBA" id="ARBA00007349"/>
    </source>
</evidence>
<evidence type="ECO:0000313" key="8">
    <source>
        <dbReference type="Proteomes" id="UP000501534"/>
    </source>
</evidence>
<dbReference type="PIRSF" id="PIRSF002457">
    <property type="entry name" value="DASS"/>
    <property type="match status" value="1"/>
</dbReference>
<evidence type="ECO:0000313" key="7">
    <source>
        <dbReference type="EMBL" id="QJR10454.1"/>
    </source>
</evidence>
<dbReference type="GO" id="GO:0022857">
    <property type="term" value="F:transmembrane transporter activity"/>
    <property type="evidence" value="ECO:0007669"/>
    <property type="project" value="InterPro"/>
</dbReference>
<comment type="similarity">
    <text evidence="2">Belongs to the SLC13A/DASS transporter (TC 2.A.47) family. DIT1 subfamily.</text>
</comment>
<name>A0A6M4GVG5_9PROT</name>
<keyword evidence="5 6" id="KW-0472">Membrane</keyword>
<dbReference type="PANTHER" id="PTHR42826">
    <property type="entry name" value="DICARBOXYLATE TRANSPORTER 2.1, CHLOROPLASTIC"/>
    <property type="match status" value="1"/>
</dbReference>
<evidence type="ECO:0000256" key="6">
    <source>
        <dbReference type="SAM" id="Phobius"/>
    </source>
</evidence>
<dbReference type="Proteomes" id="UP000501534">
    <property type="component" value="Chromosome"/>
</dbReference>
<feature type="transmembrane region" description="Helical" evidence="6">
    <location>
        <begin position="445"/>
        <end position="469"/>
    </location>
</feature>
<dbReference type="GO" id="GO:0016020">
    <property type="term" value="C:membrane"/>
    <property type="evidence" value="ECO:0007669"/>
    <property type="project" value="UniProtKB-SubCell"/>
</dbReference>
<evidence type="ECO:0000256" key="1">
    <source>
        <dbReference type="ARBA" id="ARBA00004141"/>
    </source>
</evidence>
<feature type="transmembrane region" description="Helical" evidence="6">
    <location>
        <begin position="215"/>
        <end position="238"/>
    </location>
</feature>
<feature type="transmembrane region" description="Helical" evidence="6">
    <location>
        <begin position="385"/>
        <end position="412"/>
    </location>
</feature>
<gene>
    <name evidence="7" type="primary">yflS</name>
    <name evidence="7" type="ORF">DSM104443_01518</name>
</gene>
<dbReference type="InterPro" id="IPR001898">
    <property type="entry name" value="SLC13A/DASS"/>
</dbReference>
<comment type="subcellular location">
    <subcellularLocation>
        <location evidence="1">Membrane</location>
        <topology evidence="1">Multi-pass membrane protein</topology>
    </subcellularLocation>
</comment>
<feature type="transmembrane region" description="Helical" evidence="6">
    <location>
        <begin position="41"/>
        <end position="68"/>
    </location>
</feature>
<proteinExistence type="inferred from homology"/>
<reference evidence="7 8" key="1">
    <citation type="submission" date="2020-04" db="EMBL/GenBank/DDBJ databases">
        <title>Usitatibacter rugosus gen. nov., sp. nov. and Usitatibacter palustris sp. nov., novel members of Usitatibacteraceae fam. nov. within the order Nitrosomonadales isolated from soil.</title>
        <authorList>
            <person name="Huber K.J."/>
            <person name="Neumann-Schaal M."/>
            <person name="Geppert A."/>
            <person name="Luckner M."/>
            <person name="Wanner G."/>
            <person name="Overmann J."/>
        </authorList>
    </citation>
    <scope>NUCLEOTIDE SEQUENCE [LARGE SCALE GENOMIC DNA]</scope>
    <source>
        <strain evidence="7 8">0125_3</strain>
    </source>
</reference>
<feature type="transmembrane region" description="Helical" evidence="6">
    <location>
        <begin position="271"/>
        <end position="289"/>
    </location>
</feature>
<keyword evidence="8" id="KW-1185">Reference proteome</keyword>
<feature type="transmembrane region" description="Helical" evidence="6">
    <location>
        <begin position="80"/>
        <end position="99"/>
    </location>
</feature>
<dbReference type="Pfam" id="PF00939">
    <property type="entry name" value="Na_sulph_symp"/>
    <property type="match status" value="1"/>
</dbReference>
<dbReference type="NCBIfam" id="TIGR00785">
    <property type="entry name" value="dass"/>
    <property type="match status" value="1"/>
</dbReference>
<dbReference type="KEGG" id="uru:DSM104443_01518"/>
<feature type="transmembrane region" description="Helical" evidence="6">
    <location>
        <begin position="358"/>
        <end position="378"/>
    </location>
</feature>
<organism evidence="7 8">
    <name type="scientific">Usitatibacter rugosus</name>
    <dbReference type="NCBI Taxonomy" id="2732067"/>
    <lineage>
        <taxon>Bacteria</taxon>
        <taxon>Pseudomonadati</taxon>
        <taxon>Pseudomonadota</taxon>
        <taxon>Betaproteobacteria</taxon>
        <taxon>Nitrosomonadales</taxon>
        <taxon>Usitatibacteraceae</taxon>
        <taxon>Usitatibacter</taxon>
    </lineage>
</organism>
<dbReference type="EMBL" id="CP053069">
    <property type="protein sequence ID" value="QJR10454.1"/>
    <property type="molecule type" value="Genomic_DNA"/>
</dbReference>
<keyword evidence="3 6" id="KW-0812">Transmembrane</keyword>
<feature type="transmembrane region" description="Helical" evidence="6">
    <location>
        <begin position="295"/>
        <end position="312"/>
    </location>
</feature>
<evidence type="ECO:0000256" key="3">
    <source>
        <dbReference type="ARBA" id="ARBA00022692"/>
    </source>
</evidence>
<evidence type="ECO:0000256" key="5">
    <source>
        <dbReference type="ARBA" id="ARBA00023136"/>
    </source>
</evidence>
<feature type="transmembrane region" description="Helical" evidence="6">
    <location>
        <begin position="319"/>
        <end position="338"/>
    </location>
</feature>
<dbReference type="InterPro" id="IPR030676">
    <property type="entry name" value="CitT-rel"/>
</dbReference>
<dbReference type="RefSeq" id="WP_171090975.1">
    <property type="nucleotide sequence ID" value="NZ_CP053069.1"/>
</dbReference>
<feature type="transmembrane region" description="Helical" evidence="6">
    <location>
        <begin position="173"/>
        <end position="195"/>
    </location>
</feature>
<dbReference type="AlphaFoldDB" id="A0A6M4GVG5"/>
<evidence type="ECO:0000256" key="4">
    <source>
        <dbReference type="ARBA" id="ARBA00022989"/>
    </source>
</evidence>
<sequence>MSALAFLRQPLVKQGISFALALGIWFAPVPEGLTVQAWHVFAIFASAIFSVIVNAFPLLTASTLAVAAAVLTRTVEPAKAFSGFANASVLLVVVAFLVANAVVQSGLGRRISYLVVSVFGRSTLGLGYSIFVTDALMAPAFPSNTARGGVLFPIVLSLAQSGGKPEQEPERRLGGYLMFCGMASLSASSALWLTATSSNALGISLAAQHGMEIGFGSWLVASSVPALTAIFLLPLMIYRWFPPGVTATPNAPAAAREALRAMGPLSRDERIVAVVFAVMVTGWVMAGAWNINLTAVAFAGLGTLLATRVLTLEHMEVQGGTLVTFLWLAVLFALSGQLNELGFMGYVGGQLTSFLGGMDWRLVYVVLLVLYVLMHYMFVSQSTHILALFAVFLDVAVRAGVPVELMAFGLLFASSYFSTITPQGGSQNVIFVGSRYLTQGELYRLGILTTGFCLLVFLVVGTPWLLFVAR</sequence>
<keyword evidence="4 6" id="KW-1133">Transmembrane helix</keyword>
<protein>
    <submittedName>
        <fullName evidence="7">Malate transporter YflS</fullName>
    </submittedName>
</protein>
<accession>A0A6M4GVG5</accession>